<feature type="domain" description="Fe-S hydro-lyase tartrate dehydratase beta-type catalytic" evidence="3">
    <location>
        <begin position="5"/>
        <end position="175"/>
    </location>
</feature>
<name>B1I607_DESAP</name>
<dbReference type="PANTHER" id="PTHR43351:SF2">
    <property type="entry name" value="L(+)-TARTRATE DEHYDRATASE SUBUNIT BETA-RELATED"/>
    <property type="match status" value="1"/>
</dbReference>
<dbReference type="Proteomes" id="UP000008544">
    <property type="component" value="Chromosome"/>
</dbReference>
<dbReference type="PANTHER" id="PTHR43351">
    <property type="entry name" value="L(+)-TARTRATE DEHYDRATASE SUBUNIT BETA"/>
    <property type="match status" value="1"/>
</dbReference>
<dbReference type="InterPro" id="IPR004647">
    <property type="entry name" value="Fe-S_hydro-lyase_TtdB-typ_cat"/>
</dbReference>
<dbReference type="InterPro" id="IPR036660">
    <property type="entry name" value="Fe-S_hydroAse_TtdB_cat_sf"/>
</dbReference>
<dbReference type="Pfam" id="PF05683">
    <property type="entry name" value="Fumerase_C"/>
    <property type="match status" value="1"/>
</dbReference>
<evidence type="ECO:0000259" key="3">
    <source>
        <dbReference type="Pfam" id="PF05683"/>
    </source>
</evidence>
<keyword evidence="2 4" id="KW-0456">Lyase</keyword>
<dbReference type="STRING" id="477974.Daud_1928"/>
<evidence type="ECO:0000313" key="5">
    <source>
        <dbReference type="Proteomes" id="UP000008544"/>
    </source>
</evidence>
<dbReference type="KEGG" id="dau:Daud_1928"/>
<dbReference type="Gene3D" id="3.20.130.10">
    <property type="entry name" value="Fe-S hydro-lyase, tartrate dehydratase beta-type, catalytic domain"/>
    <property type="match status" value="1"/>
</dbReference>
<protein>
    <submittedName>
        <fullName evidence="4">Hydro-lyase, Fe-S type, tartrate/fumarate subfamily, beta subunit</fullName>
    </submittedName>
</protein>
<dbReference type="OrthoDB" id="9798978at2"/>
<evidence type="ECO:0000256" key="1">
    <source>
        <dbReference type="ARBA" id="ARBA00008876"/>
    </source>
</evidence>
<dbReference type="eggNOG" id="COG1838">
    <property type="taxonomic scope" value="Bacteria"/>
</dbReference>
<reference evidence="4 5" key="2">
    <citation type="journal article" date="2008" name="Science">
        <title>Environmental genomics reveals a single-species ecosystem deep within Earth.</title>
        <authorList>
            <person name="Chivian D."/>
            <person name="Brodie E.L."/>
            <person name="Alm E.J."/>
            <person name="Culley D.E."/>
            <person name="Dehal P.S."/>
            <person name="Desantis T.Z."/>
            <person name="Gihring T.M."/>
            <person name="Lapidus A."/>
            <person name="Lin L.H."/>
            <person name="Lowry S.R."/>
            <person name="Moser D.P."/>
            <person name="Richardson P.M."/>
            <person name="Southam G."/>
            <person name="Wanger G."/>
            <person name="Pratt L.M."/>
            <person name="Andersen G.L."/>
            <person name="Hazen T.C."/>
            <person name="Brockman F.J."/>
            <person name="Arkin A.P."/>
            <person name="Onstott T.C."/>
        </authorList>
    </citation>
    <scope>NUCLEOTIDE SEQUENCE [LARGE SCALE GENOMIC DNA]</scope>
    <source>
        <strain evidence="4 5">MP104C</strain>
    </source>
</reference>
<dbReference type="GO" id="GO:0016836">
    <property type="term" value="F:hydro-lyase activity"/>
    <property type="evidence" value="ECO:0007669"/>
    <property type="project" value="InterPro"/>
</dbReference>
<accession>B1I607</accession>
<organism evidence="4 5">
    <name type="scientific">Desulforudis audaxviator (strain MP104C)</name>
    <dbReference type="NCBI Taxonomy" id="477974"/>
    <lineage>
        <taxon>Bacteria</taxon>
        <taxon>Bacillati</taxon>
        <taxon>Bacillota</taxon>
        <taxon>Clostridia</taxon>
        <taxon>Thermoanaerobacterales</taxon>
        <taxon>Candidatus Desulforudaceae</taxon>
        <taxon>Candidatus Desulforudis</taxon>
    </lineage>
</organism>
<reference evidence="5" key="1">
    <citation type="submission" date="2007-10" db="EMBL/GenBank/DDBJ databases">
        <title>Complete sequence of chromosome of Desulforudis audaxviator MP104C.</title>
        <authorList>
            <person name="Copeland A."/>
            <person name="Lucas S."/>
            <person name="Lapidus A."/>
            <person name="Barry K."/>
            <person name="Glavina del Rio T."/>
            <person name="Dalin E."/>
            <person name="Tice H."/>
            <person name="Bruce D."/>
            <person name="Pitluck S."/>
            <person name="Lowry S.R."/>
            <person name="Larimer F."/>
            <person name="Land M.L."/>
            <person name="Hauser L."/>
            <person name="Kyrpides N."/>
            <person name="Ivanova N.N."/>
            <person name="Richardson P."/>
        </authorList>
    </citation>
    <scope>NUCLEOTIDE SEQUENCE [LARGE SCALE GENOMIC DNA]</scope>
    <source>
        <strain evidence="5">MP104C</strain>
    </source>
</reference>
<gene>
    <name evidence="4" type="ordered locus">Daud_1928</name>
</gene>
<proteinExistence type="inferred from homology"/>
<evidence type="ECO:0000256" key="2">
    <source>
        <dbReference type="ARBA" id="ARBA00023239"/>
    </source>
</evidence>
<evidence type="ECO:0000313" key="4">
    <source>
        <dbReference type="EMBL" id="ACA60420.1"/>
    </source>
</evidence>
<dbReference type="AlphaFoldDB" id="B1I607"/>
<dbReference type="HOGENOM" id="CLU_098588_2_0_9"/>
<dbReference type="NCBIfam" id="TIGR00723">
    <property type="entry name" value="ttdB_fumA_fumB"/>
    <property type="match status" value="1"/>
</dbReference>
<sequence>MYKKQINTPLTDEVIADLHVGDHVSLNGKLYTVGDAAHKSLVQYIGQGKQLPFSLANQVIYYAVATPPPPGRIVGSVGPTTATRMDCYTPTLLAQGLKGVVAKGYRSAEVTQAMREHRAVYFGAVCGVAALLSRYIKSVRLAAFPGLGAEAVYEYTVADFPVVVINDIHGGDLHLEGRRVYALNQAT</sequence>
<dbReference type="RefSeq" id="WP_012302995.1">
    <property type="nucleotide sequence ID" value="NC_010424.1"/>
</dbReference>
<dbReference type="EMBL" id="CP000860">
    <property type="protein sequence ID" value="ACA60420.1"/>
    <property type="molecule type" value="Genomic_DNA"/>
</dbReference>
<comment type="similarity">
    <text evidence="1">Belongs to the class-I fumarase family.</text>
</comment>
<keyword evidence="5" id="KW-1185">Reference proteome</keyword>
<dbReference type="SUPFAM" id="SSF117457">
    <property type="entry name" value="FumA C-terminal domain-like"/>
    <property type="match status" value="1"/>
</dbReference>